<dbReference type="EMBL" id="KC661275">
    <property type="protein sequence ID" value="AGK87522.1"/>
    <property type="molecule type" value="Genomic_DNA"/>
</dbReference>
<proteinExistence type="predicted"/>
<dbReference type="SUPFAM" id="SSF46689">
    <property type="entry name" value="Homeodomain-like"/>
    <property type="match status" value="1"/>
</dbReference>
<sequence length="91" mass="10353">MPLTPTDQAAERLNKLLRELYVFLHEWLGDEGTTTVPETGPKRSNRKKLSEKDAQHIRELKRAGYTQADIAAVYDVHPSTIGRIVAGVYYR</sequence>
<dbReference type="Gene3D" id="1.10.10.60">
    <property type="entry name" value="Homeodomain-like"/>
    <property type="match status" value="1"/>
</dbReference>
<evidence type="ECO:0000313" key="4">
    <source>
        <dbReference type="Proteomes" id="UP000013551"/>
    </source>
</evidence>
<dbReference type="OrthoDB" id="21632at10239"/>
<feature type="domain" description="Transposase IS30-like HTH" evidence="2">
    <location>
        <begin position="46"/>
        <end position="83"/>
    </location>
</feature>
<dbReference type="KEGG" id="vg:16213935"/>
<dbReference type="InterPro" id="IPR009057">
    <property type="entry name" value="Homeodomain-like_sf"/>
</dbReference>
<evidence type="ECO:0000259" key="2">
    <source>
        <dbReference type="Pfam" id="PF13936"/>
    </source>
</evidence>
<reference evidence="3 4" key="1">
    <citation type="submission" date="2013-02" db="EMBL/GenBank/DDBJ databases">
        <authorList>
            <person name="Balish M.F."/>
            <person name="Klepek H.N."/>
            <person name="Ahler R.M."/>
            <person name="Blakely T.M."/>
            <person name="Deihs M.E."/>
            <person name="Goebel E.J."/>
            <person name="Hausmann S.M."/>
            <person name="Henry C.A."/>
            <person name="Hoogendoorn J."/>
            <person name="Jeffers A.C."/>
            <person name="Light M.E."/>
            <person name="McCurdy K.A."/>
            <person name="Mize D.S."/>
            <person name="Moore C.R."/>
            <person name="Nestor P.M."/>
            <person name="Relko L.M."/>
            <person name="Brzoska R.M."/>
            <person name="Ream D.C."/>
            <person name="Actis L.A."/>
            <person name="Friedberg I."/>
            <person name="Janssen G.R."/>
            <person name="Bradley K.W."/>
            <person name="Khaja R."/>
            <person name="Lewis M.F."/>
            <person name="Barker L.P."/>
            <person name="Asai D.J."/>
            <person name="Bowman C.A."/>
            <person name="Russell D.A."/>
            <person name="Pope W.H."/>
            <person name="Jacobs-Sera D."/>
            <person name="Hendrix R.W."/>
            <person name="Hatfull G.F."/>
        </authorList>
    </citation>
    <scope>NUCLEOTIDE SEQUENCE [LARGE SCALE GENOMIC DNA]</scope>
</reference>
<name>R4JHQ8_9CAUD</name>
<keyword evidence="4" id="KW-1185">Reference proteome</keyword>
<feature type="region of interest" description="Disordered" evidence="1">
    <location>
        <begin position="31"/>
        <end position="53"/>
    </location>
</feature>
<dbReference type="Pfam" id="PF13936">
    <property type="entry name" value="HTH_38"/>
    <property type="match status" value="1"/>
</dbReference>
<evidence type="ECO:0000313" key="3">
    <source>
        <dbReference type="EMBL" id="AGK87522.1"/>
    </source>
</evidence>
<organism evidence="3 4">
    <name type="scientific">Mycobacterium phage HINdeR</name>
    <dbReference type="NCBI Taxonomy" id="1327770"/>
    <lineage>
        <taxon>Viruses</taxon>
        <taxon>Duplodnaviria</taxon>
        <taxon>Heunggongvirae</taxon>
        <taxon>Uroviricota</taxon>
        <taxon>Caudoviricetes</taxon>
        <taxon>Timshelvirus</taxon>
        <taxon>Timshelvirus HINdeR</taxon>
    </lineage>
</organism>
<dbReference type="Proteomes" id="UP000013551">
    <property type="component" value="Segment"/>
</dbReference>
<accession>R4JHQ8</accession>
<protein>
    <recommendedName>
        <fullName evidence="2">Transposase IS30-like HTH domain-containing protein</fullName>
    </recommendedName>
</protein>
<gene>
    <name evidence="3" type="primary">43</name>
    <name evidence="3" type="ORF">PBI_HINDER_43</name>
</gene>
<evidence type="ECO:0000256" key="1">
    <source>
        <dbReference type="SAM" id="MobiDB-lite"/>
    </source>
</evidence>
<dbReference type="RefSeq" id="YP_008051895.1">
    <property type="nucleotide sequence ID" value="NC_021308.1"/>
</dbReference>
<dbReference type="GeneID" id="16213935"/>
<dbReference type="InterPro" id="IPR025246">
    <property type="entry name" value="IS30-like_HTH"/>
</dbReference>